<keyword evidence="3" id="KW-1185">Reference proteome</keyword>
<dbReference type="OrthoDB" id="3903561at2759"/>
<name>A0A6A5SCJ1_9PLEO</name>
<feature type="transmembrane region" description="Helical" evidence="1">
    <location>
        <begin position="152"/>
        <end position="170"/>
    </location>
</feature>
<feature type="transmembrane region" description="Helical" evidence="1">
    <location>
        <begin position="103"/>
        <end position="122"/>
    </location>
</feature>
<dbReference type="EMBL" id="ML976141">
    <property type="protein sequence ID" value="KAF1937400.1"/>
    <property type="molecule type" value="Genomic_DNA"/>
</dbReference>
<evidence type="ECO:0000313" key="3">
    <source>
        <dbReference type="Proteomes" id="UP000800038"/>
    </source>
</evidence>
<keyword evidence="1" id="KW-1133">Transmembrane helix</keyword>
<evidence type="ECO:0000256" key="1">
    <source>
        <dbReference type="SAM" id="Phobius"/>
    </source>
</evidence>
<keyword evidence="1" id="KW-0812">Transmembrane</keyword>
<organism evidence="2 3">
    <name type="scientific">Clathrospora elynae</name>
    <dbReference type="NCBI Taxonomy" id="706981"/>
    <lineage>
        <taxon>Eukaryota</taxon>
        <taxon>Fungi</taxon>
        <taxon>Dikarya</taxon>
        <taxon>Ascomycota</taxon>
        <taxon>Pezizomycotina</taxon>
        <taxon>Dothideomycetes</taxon>
        <taxon>Pleosporomycetidae</taxon>
        <taxon>Pleosporales</taxon>
        <taxon>Diademaceae</taxon>
        <taxon>Clathrospora</taxon>
    </lineage>
</organism>
<reference evidence="2" key="1">
    <citation type="journal article" date="2020" name="Stud. Mycol.">
        <title>101 Dothideomycetes genomes: a test case for predicting lifestyles and emergence of pathogens.</title>
        <authorList>
            <person name="Haridas S."/>
            <person name="Albert R."/>
            <person name="Binder M."/>
            <person name="Bloem J."/>
            <person name="Labutti K."/>
            <person name="Salamov A."/>
            <person name="Andreopoulos B."/>
            <person name="Baker S."/>
            <person name="Barry K."/>
            <person name="Bills G."/>
            <person name="Bluhm B."/>
            <person name="Cannon C."/>
            <person name="Castanera R."/>
            <person name="Culley D."/>
            <person name="Daum C."/>
            <person name="Ezra D."/>
            <person name="Gonzalez J."/>
            <person name="Henrissat B."/>
            <person name="Kuo A."/>
            <person name="Liang C."/>
            <person name="Lipzen A."/>
            <person name="Lutzoni F."/>
            <person name="Magnuson J."/>
            <person name="Mondo S."/>
            <person name="Nolan M."/>
            <person name="Ohm R."/>
            <person name="Pangilinan J."/>
            <person name="Park H.-J."/>
            <person name="Ramirez L."/>
            <person name="Alfaro M."/>
            <person name="Sun H."/>
            <person name="Tritt A."/>
            <person name="Yoshinaga Y."/>
            <person name="Zwiers L.-H."/>
            <person name="Turgeon B."/>
            <person name="Goodwin S."/>
            <person name="Spatafora J."/>
            <person name="Crous P."/>
            <person name="Grigoriev I."/>
        </authorList>
    </citation>
    <scope>NUCLEOTIDE SEQUENCE</scope>
    <source>
        <strain evidence="2">CBS 161.51</strain>
    </source>
</reference>
<gene>
    <name evidence="2" type="ORF">EJ02DRAFT_426675</name>
</gene>
<accession>A0A6A5SCJ1</accession>
<protein>
    <submittedName>
        <fullName evidence="2">Uncharacterized protein</fullName>
    </submittedName>
</protein>
<keyword evidence="1" id="KW-0472">Membrane</keyword>
<sequence>MWFRTHIIMKKRGIEDVAGEYRAVLELADAIRAQLQPTTPSVERGQEPLDNISAFTESKLRRRITKDMHGGSISYVVPLLYNGENGEGDGGWGFRAWVKSNRWSIFTFLVSVALLMTNVILLFIPTPIIVFLSLPLTWFFSIHMGTSSMSRVVLFFWFFVIMSVVPQAIYSGLVPGSGPY</sequence>
<dbReference type="Proteomes" id="UP000800038">
    <property type="component" value="Unassembled WGS sequence"/>
</dbReference>
<feature type="transmembrane region" description="Helical" evidence="1">
    <location>
        <begin position="128"/>
        <end position="145"/>
    </location>
</feature>
<proteinExistence type="predicted"/>
<dbReference type="AlphaFoldDB" id="A0A6A5SCJ1"/>
<evidence type="ECO:0000313" key="2">
    <source>
        <dbReference type="EMBL" id="KAF1937400.1"/>
    </source>
</evidence>